<accession>A0A5S9NV92</accession>
<keyword evidence="1" id="KW-0732">Signal</keyword>
<evidence type="ECO:0000256" key="1">
    <source>
        <dbReference type="SAM" id="SignalP"/>
    </source>
</evidence>
<feature type="chain" id="PRO_5024970938" evidence="1">
    <location>
        <begin position="23"/>
        <end position="127"/>
    </location>
</feature>
<keyword evidence="3" id="KW-1185">Reference proteome</keyword>
<reference evidence="2 3" key="1">
    <citation type="submission" date="2019-12" db="EMBL/GenBank/DDBJ databases">
        <authorList>
            <person name="Reyes-Prieto M."/>
        </authorList>
    </citation>
    <scope>NUCLEOTIDE SEQUENCE [LARGE SCALE GENOMIC DNA]</scope>
    <source>
        <strain evidence="2">HF14-78462</strain>
    </source>
</reference>
<protein>
    <submittedName>
        <fullName evidence="2">Uncharacterized protein</fullName>
    </submittedName>
</protein>
<dbReference type="RefSeq" id="WP_200837736.1">
    <property type="nucleotide sequence ID" value="NZ_CACSAS010000001.1"/>
</dbReference>
<gene>
    <name evidence="2" type="ORF">STARVERO_01768</name>
</gene>
<dbReference type="AlphaFoldDB" id="A0A5S9NV92"/>
<sequence length="127" mass="13163">MFYKYLATTLATVALGTTIVSAQTPPSADDAVAMAKNQLGILEYCKGKGYVDAATVDIQTRLMGMLPPATDASKVEAAYQKGKNGTVSSMGQEVNLADVAKAQSTAEEAMCKQIGAAVNQAAAMLPK</sequence>
<organism evidence="2 3">
    <name type="scientific">Starkeya nomas</name>
    <dbReference type="NCBI Taxonomy" id="2666134"/>
    <lineage>
        <taxon>Bacteria</taxon>
        <taxon>Pseudomonadati</taxon>
        <taxon>Pseudomonadota</taxon>
        <taxon>Alphaproteobacteria</taxon>
        <taxon>Hyphomicrobiales</taxon>
        <taxon>Xanthobacteraceae</taxon>
        <taxon>Starkeya</taxon>
    </lineage>
</organism>
<dbReference type="NCBIfam" id="NF035933">
    <property type="entry name" value="ESAT6_1"/>
    <property type="match status" value="1"/>
</dbReference>
<dbReference type="EMBL" id="CACSAS010000001">
    <property type="protein sequence ID" value="CAA0094563.1"/>
    <property type="molecule type" value="Genomic_DNA"/>
</dbReference>
<dbReference type="Proteomes" id="UP000433050">
    <property type="component" value="Unassembled WGS sequence"/>
</dbReference>
<name>A0A5S9NV92_9HYPH</name>
<evidence type="ECO:0000313" key="2">
    <source>
        <dbReference type="EMBL" id="CAA0094563.1"/>
    </source>
</evidence>
<proteinExistence type="predicted"/>
<evidence type="ECO:0000313" key="3">
    <source>
        <dbReference type="Proteomes" id="UP000433050"/>
    </source>
</evidence>
<feature type="signal peptide" evidence="1">
    <location>
        <begin position="1"/>
        <end position="22"/>
    </location>
</feature>